<protein>
    <submittedName>
        <fullName evidence="3">Uncharacterized protein</fullName>
    </submittedName>
</protein>
<dbReference type="AlphaFoldDB" id="A0AAD9CWY1"/>
<dbReference type="Proteomes" id="UP001182556">
    <property type="component" value="Unassembled WGS sequence"/>
</dbReference>
<gene>
    <name evidence="3" type="ORF">DB88DRAFT_511019</name>
</gene>
<evidence type="ECO:0000256" key="1">
    <source>
        <dbReference type="SAM" id="MobiDB-lite"/>
    </source>
</evidence>
<proteinExistence type="predicted"/>
<evidence type="ECO:0000313" key="3">
    <source>
        <dbReference type="EMBL" id="KAK1923464.1"/>
    </source>
</evidence>
<name>A0AAD9CWY1_PAPLA</name>
<feature type="compositionally biased region" description="Low complexity" evidence="1">
    <location>
        <begin position="109"/>
        <end position="128"/>
    </location>
</feature>
<feature type="compositionally biased region" description="Polar residues" evidence="1">
    <location>
        <begin position="57"/>
        <end position="68"/>
    </location>
</feature>
<feature type="region of interest" description="Disordered" evidence="1">
    <location>
        <begin position="21"/>
        <end position="145"/>
    </location>
</feature>
<feature type="chain" id="PRO_5042249847" evidence="2">
    <location>
        <begin position="23"/>
        <end position="145"/>
    </location>
</feature>
<comment type="caution">
    <text evidence="3">The sequence shown here is derived from an EMBL/GenBank/DDBJ whole genome shotgun (WGS) entry which is preliminary data.</text>
</comment>
<reference evidence="3" key="1">
    <citation type="submission" date="2023-02" db="EMBL/GenBank/DDBJ databases">
        <title>Identification and recombinant expression of a fungal hydrolase from Papiliotrema laurentii that hydrolyzes apple cutin and clears colloidal polyester polyurethane.</title>
        <authorList>
            <consortium name="DOE Joint Genome Institute"/>
            <person name="Roman V.A."/>
            <person name="Bojanowski C."/>
            <person name="Crable B.R."/>
            <person name="Wagner D.N."/>
            <person name="Hung C.S."/>
            <person name="Nadeau L.J."/>
            <person name="Schratz L."/>
            <person name="Haridas S."/>
            <person name="Pangilinan J."/>
            <person name="Lipzen A."/>
            <person name="Na H."/>
            <person name="Yan M."/>
            <person name="Ng V."/>
            <person name="Grigoriev I.V."/>
            <person name="Spatafora J.W."/>
            <person name="Barlow D."/>
            <person name="Biffinger J."/>
            <person name="Kelley-Loughnane N."/>
            <person name="Varaljay V.A."/>
            <person name="Crookes-Goodson W.J."/>
        </authorList>
    </citation>
    <scope>NUCLEOTIDE SEQUENCE</scope>
    <source>
        <strain evidence="3">5307AH</strain>
    </source>
</reference>
<evidence type="ECO:0000313" key="4">
    <source>
        <dbReference type="Proteomes" id="UP001182556"/>
    </source>
</evidence>
<keyword evidence="2" id="KW-0732">Signal</keyword>
<feature type="signal peptide" evidence="2">
    <location>
        <begin position="1"/>
        <end position="22"/>
    </location>
</feature>
<keyword evidence="4" id="KW-1185">Reference proteome</keyword>
<accession>A0AAD9CWY1</accession>
<feature type="compositionally biased region" description="Polar residues" evidence="1">
    <location>
        <begin position="31"/>
        <end position="41"/>
    </location>
</feature>
<sequence length="145" mass="15195">MPLFLPTLIFAISLSLLPGTEPAVEEEPGQTGVTSTPNGQPATPPGNRPRAIRSADSVDSANSESSALKQKLEERVVGSSAPITRRTHPRLTRSVSMPLAPRSDFPHQSPSSTSNSSVSSPTFSPRLSPSTAHLPAAPPRAITPI</sequence>
<dbReference type="EMBL" id="JAODAN010000006">
    <property type="protein sequence ID" value="KAK1923464.1"/>
    <property type="molecule type" value="Genomic_DNA"/>
</dbReference>
<evidence type="ECO:0000256" key="2">
    <source>
        <dbReference type="SAM" id="SignalP"/>
    </source>
</evidence>
<organism evidence="3 4">
    <name type="scientific">Papiliotrema laurentii</name>
    <name type="common">Cryptococcus laurentii</name>
    <dbReference type="NCBI Taxonomy" id="5418"/>
    <lineage>
        <taxon>Eukaryota</taxon>
        <taxon>Fungi</taxon>
        <taxon>Dikarya</taxon>
        <taxon>Basidiomycota</taxon>
        <taxon>Agaricomycotina</taxon>
        <taxon>Tremellomycetes</taxon>
        <taxon>Tremellales</taxon>
        <taxon>Rhynchogastremaceae</taxon>
        <taxon>Papiliotrema</taxon>
    </lineage>
</organism>